<reference evidence="1" key="1">
    <citation type="submission" date="2019-08" db="EMBL/GenBank/DDBJ databases">
        <authorList>
            <person name="Kucharzyk K."/>
            <person name="Murdoch R.W."/>
            <person name="Higgins S."/>
            <person name="Loffler F."/>
        </authorList>
    </citation>
    <scope>NUCLEOTIDE SEQUENCE</scope>
</reference>
<organism evidence="1">
    <name type="scientific">bioreactor metagenome</name>
    <dbReference type="NCBI Taxonomy" id="1076179"/>
    <lineage>
        <taxon>unclassified sequences</taxon>
        <taxon>metagenomes</taxon>
        <taxon>ecological metagenomes</taxon>
    </lineage>
</organism>
<gene>
    <name evidence="1" type="ORF">SDC9_130937</name>
</gene>
<proteinExistence type="predicted"/>
<sequence length="51" mass="5775">MHDTYATSVEAALMIIDDLSDKGYAFVTVEELMEARGKELKAGKKYFYARP</sequence>
<dbReference type="EMBL" id="VSSQ01032567">
    <property type="protein sequence ID" value="MPM83868.1"/>
    <property type="molecule type" value="Genomic_DNA"/>
</dbReference>
<name>A0A645D476_9ZZZZ</name>
<comment type="caution">
    <text evidence="1">The sequence shown here is derived from an EMBL/GenBank/DDBJ whole genome shotgun (WGS) entry which is preliminary data.</text>
</comment>
<dbReference type="GO" id="GO:0005975">
    <property type="term" value="P:carbohydrate metabolic process"/>
    <property type="evidence" value="ECO:0007669"/>
    <property type="project" value="InterPro"/>
</dbReference>
<dbReference type="Gene3D" id="3.20.20.370">
    <property type="entry name" value="Glycoside hydrolase/deacetylase"/>
    <property type="match status" value="1"/>
</dbReference>
<dbReference type="SUPFAM" id="SSF88713">
    <property type="entry name" value="Glycoside hydrolase/deacetylase"/>
    <property type="match status" value="1"/>
</dbReference>
<protein>
    <submittedName>
        <fullName evidence="1">Uncharacterized protein</fullName>
    </submittedName>
</protein>
<evidence type="ECO:0000313" key="1">
    <source>
        <dbReference type="EMBL" id="MPM83868.1"/>
    </source>
</evidence>
<dbReference type="AlphaFoldDB" id="A0A645D476"/>
<accession>A0A645D476</accession>
<dbReference type="InterPro" id="IPR011330">
    <property type="entry name" value="Glyco_hydro/deAcase_b/a-brl"/>
</dbReference>